<dbReference type="CDD" id="cd01949">
    <property type="entry name" value="GGDEF"/>
    <property type="match status" value="1"/>
</dbReference>
<gene>
    <name evidence="3" type="ORF">AVDCRST_MAG01-01-5317</name>
</gene>
<dbReference type="AlphaFoldDB" id="A0A6J4QZI0"/>
<dbReference type="SUPFAM" id="SSF141868">
    <property type="entry name" value="EAL domain-like"/>
    <property type="match status" value="1"/>
</dbReference>
<name>A0A6J4QZI0_9ACTN</name>
<feature type="domain" description="GGDEF" evidence="2">
    <location>
        <begin position="1"/>
        <end position="115"/>
    </location>
</feature>
<dbReference type="NCBIfam" id="TIGR00254">
    <property type="entry name" value="GGDEF"/>
    <property type="match status" value="1"/>
</dbReference>
<dbReference type="InterPro" id="IPR050706">
    <property type="entry name" value="Cyclic-di-GMP_PDE-like"/>
</dbReference>
<feature type="domain" description="EAL" evidence="1">
    <location>
        <begin position="124"/>
        <end position="384"/>
    </location>
</feature>
<dbReference type="Gene3D" id="3.30.70.270">
    <property type="match status" value="1"/>
</dbReference>
<dbReference type="PANTHER" id="PTHR33121">
    <property type="entry name" value="CYCLIC DI-GMP PHOSPHODIESTERASE PDEF"/>
    <property type="match status" value="1"/>
</dbReference>
<evidence type="ECO:0000259" key="2">
    <source>
        <dbReference type="PROSITE" id="PS50887"/>
    </source>
</evidence>
<organism evidence="3">
    <name type="scientific">uncultured Rubrobacteraceae bacterium</name>
    <dbReference type="NCBI Taxonomy" id="349277"/>
    <lineage>
        <taxon>Bacteria</taxon>
        <taxon>Bacillati</taxon>
        <taxon>Actinomycetota</taxon>
        <taxon>Rubrobacteria</taxon>
        <taxon>Rubrobacterales</taxon>
        <taxon>Rubrobacteraceae</taxon>
        <taxon>environmental samples</taxon>
    </lineage>
</organism>
<dbReference type="PROSITE" id="PS50883">
    <property type="entry name" value="EAL"/>
    <property type="match status" value="1"/>
</dbReference>
<reference evidence="3" key="1">
    <citation type="submission" date="2020-02" db="EMBL/GenBank/DDBJ databases">
        <authorList>
            <person name="Meier V. D."/>
        </authorList>
    </citation>
    <scope>NUCLEOTIDE SEQUENCE</scope>
    <source>
        <strain evidence="3">AVDCRST_MAG01</strain>
    </source>
</reference>
<proteinExistence type="predicted"/>
<dbReference type="EMBL" id="CADCUW010000704">
    <property type="protein sequence ID" value="CAA9456936.1"/>
    <property type="molecule type" value="Genomic_DNA"/>
</dbReference>
<dbReference type="PANTHER" id="PTHR33121:SF70">
    <property type="entry name" value="SIGNALING PROTEIN YKOW"/>
    <property type="match status" value="1"/>
</dbReference>
<evidence type="ECO:0000259" key="1">
    <source>
        <dbReference type="PROSITE" id="PS50883"/>
    </source>
</evidence>
<accession>A0A6J4QZI0</accession>
<dbReference type="InterPro" id="IPR000160">
    <property type="entry name" value="GGDEF_dom"/>
</dbReference>
<dbReference type="Gene3D" id="3.20.20.450">
    <property type="entry name" value="EAL domain"/>
    <property type="match status" value="1"/>
</dbReference>
<sequence>MGHATGDGLLVEVAGRLRSCLEPGETAARFGGDEFAVLIEDAGGETGATEAAGRIARGLSPPFDLDGREVFVTPSVGVALAPPGGGTPDGLLREADAAMYEAKARGRDRHAVFRPGMRAASAGRLELEGDLRRALGDPDREFRLFYQPQVRVGDGVVAGFEALVRWEHPGRGLLPPGEFVPLAEETGLIVPLGLWVLREACRQAGEWRRLQIGAGRPPLTMSVNLSARQLREPGLAGAVAEALGASGVGPDDLVLEITETALVGDSPSAVPTLQHLREWGVRIAIDDFGAGYSSLSYLKRLPVDQLKLDRSIVAGLDLDQTDLAVATSALALARALGLEAVAEGVETRGEAEKLAEVGCELGQGFYWQKPAPPKEAGLLALGPCPIHPTS</sequence>
<protein>
    <submittedName>
        <fullName evidence="3">Diguanylate cyclase/phosphodiesterase (GGDEF &amp; EAL domains) with PAS/PAC sensor(S)</fullName>
    </submittedName>
</protein>
<dbReference type="GO" id="GO:0071111">
    <property type="term" value="F:cyclic-guanylate-specific phosphodiesterase activity"/>
    <property type="evidence" value="ECO:0007669"/>
    <property type="project" value="InterPro"/>
</dbReference>
<dbReference type="InterPro" id="IPR001633">
    <property type="entry name" value="EAL_dom"/>
</dbReference>
<dbReference type="InterPro" id="IPR029787">
    <property type="entry name" value="Nucleotide_cyclase"/>
</dbReference>
<dbReference type="PROSITE" id="PS50887">
    <property type="entry name" value="GGDEF"/>
    <property type="match status" value="1"/>
</dbReference>
<dbReference type="Pfam" id="PF00990">
    <property type="entry name" value="GGDEF"/>
    <property type="match status" value="1"/>
</dbReference>
<dbReference type="SMART" id="SM00267">
    <property type="entry name" value="GGDEF"/>
    <property type="match status" value="1"/>
</dbReference>
<dbReference type="InterPro" id="IPR043128">
    <property type="entry name" value="Rev_trsase/Diguanyl_cyclase"/>
</dbReference>
<dbReference type="SUPFAM" id="SSF55073">
    <property type="entry name" value="Nucleotide cyclase"/>
    <property type="match status" value="1"/>
</dbReference>
<dbReference type="Pfam" id="PF00563">
    <property type="entry name" value="EAL"/>
    <property type="match status" value="1"/>
</dbReference>
<evidence type="ECO:0000313" key="3">
    <source>
        <dbReference type="EMBL" id="CAA9456936.1"/>
    </source>
</evidence>
<dbReference type="InterPro" id="IPR035919">
    <property type="entry name" value="EAL_sf"/>
</dbReference>
<dbReference type="CDD" id="cd01948">
    <property type="entry name" value="EAL"/>
    <property type="match status" value="1"/>
</dbReference>
<dbReference type="SMART" id="SM00052">
    <property type="entry name" value="EAL"/>
    <property type="match status" value="1"/>
</dbReference>